<gene>
    <name evidence="2" type="ORF">L211DRAFT_770961</name>
</gene>
<dbReference type="InParanoid" id="A0A3N4M322"/>
<dbReference type="Proteomes" id="UP000267821">
    <property type="component" value="Unassembled WGS sequence"/>
</dbReference>
<evidence type="ECO:0000259" key="1">
    <source>
        <dbReference type="Pfam" id="PF13391"/>
    </source>
</evidence>
<feature type="non-terminal residue" evidence="2">
    <location>
        <position position="1"/>
    </location>
</feature>
<feature type="domain" description="HNH nuclease" evidence="1">
    <location>
        <begin position="18"/>
        <end position="84"/>
    </location>
</feature>
<proteinExistence type="predicted"/>
<dbReference type="EMBL" id="ML121530">
    <property type="protein sequence ID" value="RPB27772.1"/>
    <property type="molecule type" value="Genomic_DNA"/>
</dbReference>
<evidence type="ECO:0000313" key="3">
    <source>
        <dbReference type="Proteomes" id="UP000267821"/>
    </source>
</evidence>
<reference evidence="2 3" key="1">
    <citation type="journal article" date="2018" name="Nat. Ecol. Evol.">
        <title>Pezizomycetes genomes reveal the molecular basis of ectomycorrhizal truffle lifestyle.</title>
        <authorList>
            <person name="Murat C."/>
            <person name="Payen T."/>
            <person name="Noel B."/>
            <person name="Kuo A."/>
            <person name="Morin E."/>
            <person name="Chen J."/>
            <person name="Kohler A."/>
            <person name="Krizsan K."/>
            <person name="Balestrini R."/>
            <person name="Da Silva C."/>
            <person name="Montanini B."/>
            <person name="Hainaut M."/>
            <person name="Levati E."/>
            <person name="Barry K.W."/>
            <person name="Belfiori B."/>
            <person name="Cichocki N."/>
            <person name="Clum A."/>
            <person name="Dockter R.B."/>
            <person name="Fauchery L."/>
            <person name="Guy J."/>
            <person name="Iotti M."/>
            <person name="Le Tacon F."/>
            <person name="Lindquist E.A."/>
            <person name="Lipzen A."/>
            <person name="Malagnac F."/>
            <person name="Mello A."/>
            <person name="Molinier V."/>
            <person name="Miyauchi S."/>
            <person name="Poulain J."/>
            <person name="Riccioni C."/>
            <person name="Rubini A."/>
            <person name="Sitrit Y."/>
            <person name="Splivallo R."/>
            <person name="Traeger S."/>
            <person name="Wang M."/>
            <person name="Zifcakova L."/>
            <person name="Wipf D."/>
            <person name="Zambonelli A."/>
            <person name="Paolocci F."/>
            <person name="Nowrousian M."/>
            <person name="Ottonello S."/>
            <person name="Baldrian P."/>
            <person name="Spatafora J.W."/>
            <person name="Henrissat B."/>
            <person name="Nagy L.G."/>
            <person name="Aury J.M."/>
            <person name="Wincker P."/>
            <person name="Grigoriev I.V."/>
            <person name="Bonfante P."/>
            <person name="Martin F.M."/>
        </authorList>
    </citation>
    <scope>NUCLEOTIDE SEQUENCE [LARGE SCALE GENOMIC DNA]</scope>
    <source>
        <strain evidence="2 3">ATCC MYA-4762</strain>
    </source>
</reference>
<evidence type="ECO:0000313" key="2">
    <source>
        <dbReference type="EMBL" id="RPB27772.1"/>
    </source>
</evidence>
<dbReference type="OrthoDB" id="5349668at2759"/>
<organism evidence="2 3">
    <name type="scientific">Terfezia boudieri ATCC MYA-4762</name>
    <dbReference type="NCBI Taxonomy" id="1051890"/>
    <lineage>
        <taxon>Eukaryota</taxon>
        <taxon>Fungi</taxon>
        <taxon>Dikarya</taxon>
        <taxon>Ascomycota</taxon>
        <taxon>Pezizomycotina</taxon>
        <taxon>Pezizomycetes</taxon>
        <taxon>Pezizales</taxon>
        <taxon>Pezizaceae</taxon>
        <taxon>Terfezia</taxon>
    </lineage>
</organism>
<name>A0A3N4M322_9PEZI</name>
<accession>A0A3N4M322</accession>
<sequence>SATEAFNTGIDTRDRNACVVCGWKVEGCVDHAHIIPRTANSTWEELREQGLIPLRAKSVAHECRNGILMCKNHHSAFDCFYFYIRYIPERLAYVFVNHSKHLDLALWNDKDVRIDPDDPRAPWAVLFAYHEGIVRATRPFGASVVTLPAPPSSPSAHSTHYTPD</sequence>
<dbReference type="InterPro" id="IPR003615">
    <property type="entry name" value="HNH_nuc"/>
</dbReference>
<dbReference type="Pfam" id="PF13391">
    <property type="entry name" value="HNH_2"/>
    <property type="match status" value="1"/>
</dbReference>
<dbReference type="AlphaFoldDB" id="A0A3N4M322"/>
<protein>
    <recommendedName>
        <fullName evidence="1">HNH nuclease domain-containing protein</fullName>
    </recommendedName>
</protein>
<feature type="non-terminal residue" evidence="2">
    <location>
        <position position="164"/>
    </location>
</feature>
<keyword evidence="3" id="KW-1185">Reference proteome</keyword>